<evidence type="ECO:0000256" key="1">
    <source>
        <dbReference type="SAM" id="MobiDB-lite"/>
    </source>
</evidence>
<gene>
    <name evidence="3" type="ORF">P171DRAFT_525762</name>
</gene>
<keyword evidence="2" id="KW-0732">Signal</keyword>
<evidence type="ECO:0008006" key="5">
    <source>
        <dbReference type="Google" id="ProtNLM"/>
    </source>
</evidence>
<evidence type="ECO:0000256" key="2">
    <source>
        <dbReference type="SAM" id="SignalP"/>
    </source>
</evidence>
<dbReference type="Proteomes" id="UP000799764">
    <property type="component" value="Unassembled WGS sequence"/>
</dbReference>
<reference evidence="3" key="1">
    <citation type="journal article" date="2020" name="Stud. Mycol.">
        <title>101 Dothideomycetes genomes: a test case for predicting lifestyles and emergence of pathogens.</title>
        <authorList>
            <person name="Haridas S."/>
            <person name="Albert R."/>
            <person name="Binder M."/>
            <person name="Bloem J."/>
            <person name="Labutti K."/>
            <person name="Salamov A."/>
            <person name="Andreopoulos B."/>
            <person name="Baker S."/>
            <person name="Barry K."/>
            <person name="Bills G."/>
            <person name="Bluhm B."/>
            <person name="Cannon C."/>
            <person name="Castanera R."/>
            <person name="Culley D."/>
            <person name="Daum C."/>
            <person name="Ezra D."/>
            <person name="Gonzalez J."/>
            <person name="Henrissat B."/>
            <person name="Kuo A."/>
            <person name="Liang C."/>
            <person name="Lipzen A."/>
            <person name="Lutzoni F."/>
            <person name="Magnuson J."/>
            <person name="Mondo S."/>
            <person name="Nolan M."/>
            <person name="Ohm R."/>
            <person name="Pangilinan J."/>
            <person name="Park H.-J."/>
            <person name="Ramirez L."/>
            <person name="Alfaro M."/>
            <person name="Sun H."/>
            <person name="Tritt A."/>
            <person name="Yoshinaga Y."/>
            <person name="Zwiers L.-H."/>
            <person name="Turgeon B."/>
            <person name="Goodwin S."/>
            <person name="Spatafora J."/>
            <person name="Crous P."/>
            <person name="Grigoriev I."/>
        </authorList>
    </citation>
    <scope>NUCLEOTIDE SEQUENCE</scope>
    <source>
        <strain evidence="3">CBS 690.94</strain>
    </source>
</reference>
<proteinExistence type="predicted"/>
<dbReference type="OrthoDB" id="4991875at2759"/>
<dbReference type="EMBL" id="MU001510">
    <property type="protein sequence ID" value="KAF2439250.1"/>
    <property type="molecule type" value="Genomic_DNA"/>
</dbReference>
<dbReference type="PANTHER" id="PTHR40640:SF1">
    <property type="entry name" value="ANCHORED GLYCOPROTEIN, PUTATIVE (AFU_ORTHOLOGUE AFUA_8G04860)-RELATED"/>
    <property type="match status" value="1"/>
</dbReference>
<feature type="compositionally biased region" description="Polar residues" evidence="1">
    <location>
        <begin position="145"/>
        <end position="154"/>
    </location>
</feature>
<feature type="region of interest" description="Disordered" evidence="1">
    <location>
        <begin position="141"/>
        <end position="166"/>
    </location>
</feature>
<comment type="caution">
    <text evidence="3">The sequence shown here is derived from an EMBL/GenBank/DDBJ whole genome shotgun (WGS) entry which is preliminary data.</text>
</comment>
<sequence>MASLLTISTLLSIALAQTTTITVPFIGLEDTTIYASVVSAKPTETVFALACATGTDANDCGFFPQQLLTYGPSTYVMDMSEPGDEDFTATADCSFGTATAICKESASGSEANSPGSSTETYSEGVTRLPIIVTAGADKLGASADATPTSHGSSKGSTNAAATTGDSADATMATSTHIGASGSSSSAVAPAENTGAAARYMASNVGLVGAAAGLFAGLVV</sequence>
<feature type="chain" id="PRO_5040157043" description="GPI anchored protein" evidence="2">
    <location>
        <begin position="17"/>
        <end position="219"/>
    </location>
</feature>
<dbReference type="AlphaFoldDB" id="A0A9P4U6N6"/>
<accession>A0A9P4U6N6</accession>
<name>A0A9P4U6N6_9PLEO</name>
<keyword evidence="4" id="KW-1185">Reference proteome</keyword>
<evidence type="ECO:0000313" key="3">
    <source>
        <dbReference type="EMBL" id="KAF2439250.1"/>
    </source>
</evidence>
<dbReference type="PANTHER" id="PTHR40640">
    <property type="entry name" value="ANCHORED GLYCOPROTEIN, PUTATIVE (AFU_ORTHOLOGUE AFUA_8G04860)-RELATED"/>
    <property type="match status" value="1"/>
</dbReference>
<protein>
    <recommendedName>
        <fullName evidence="5">GPI anchored protein</fullName>
    </recommendedName>
</protein>
<organism evidence="3 4">
    <name type="scientific">Karstenula rhodostoma CBS 690.94</name>
    <dbReference type="NCBI Taxonomy" id="1392251"/>
    <lineage>
        <taxon>Eukaryota</taxon>
        <taxon>Fungi</taxon>
        <taxon>Dikarya</taxon>
        <taxon>Ascomycota</taxon>
        <taxon>Pezizomycotina</taxon>
        <taxon>Dothideomycetes</taxon>
        <taxon>Pleosporomycetidae</taxon>
        <taxon>Pleosporales</taxon>
        <taxon>Massarineae</taxon>
        <taxon>Didymosphaeriaceae</taxon>
        <taxon>Karstenula</taxon>
    </lineage>
</organism>
<evidence type="ECO:0000313" key="4">
    <source>
        <dbReference type="Proteomes" id="UP000799764"/>
    </source>
</evidence>
<feature type="compositionally biased region" description="Low complexity" evidence="1">
    <location>
        <begin position="155"/>
        <end position="166"/>
    </location>
</feature>
<feature type="signal peptide" evidence="2">
    <location>
        <begin position="1"/>
        <end position="16"/>
    </location>
</feature>